<dbReference type="EMBL" id="JAVUPU010000010">
    <property type="protein sequence ID" value="MDT9600600.1"/>
    <property type="molecule type" value="Genomic_DNA"/>
</dbReference>
<evidence type="ECO:0000313" key="2">
    <source>
        <dbReference type="Proteomes" id="UP001259572"/>
    </source>
</evidence>
<comment type="caution">
    <text evidence="1">The sequence shown here is derived from an EMBL/GenBank/DDBJ whole genome shotgun (WGS) entry which is preliminary data.</text>
</comment>
<evidence type="ECO:0000313" key="1">
    <source>
        <dbReference type="EMBL" id="MDT9600600.1"/>
    </source>
</evidence>
<keyword evidence="2" id="KW-1185">Reference proteome</keyword>
<dbReference type="CDD" id="cd07812">
    <property type="entry name" value="SRPBCC"/>
    <property type="match status" value="1"/>
</dbReference>
<organism evidence="1 2">
    <name type="scientific">Sphingosinicella rhizophila</name>
    <dbReference type="NCBI Taxonomy" id="3050082"/>
    <lineage>
        <taxon>Bacteria</taxon>
        <taxon>Pseudomonadati</taxon>
        <taxon>Pseudomonadota</taxon>
        <taxon>Alphaproteobacteria</taxon>
        <taxon>Sphingomonadales</taxon>
        <taxon>Sphingosinicellaceae</taxon>
        <taxon>Sphingosinicella</taxon>
    </lineage>
</organism>
<dbReference type="InterPro" id="IPR023393">
    <property type="entry name" value="START-like_dom_sf"/>
</dbReference>
<dbReference type="RefSeq" id="WP_315727943.1">
    <property type="nucleotide sequence ID" value="NZ_JAVUPU010000010.1"/>
</dbReference>
<sequence>MTAQITLEIQAEASGHVTARREQVWEAVADLVHRPNLTSCEILSGAWPAETARARVAMNRDTFEMARTETVIRCVPEKQLLVKIEAPEWGSTAWLDHRIEGDGDGCRLTISAIAVAVFPEGAGPASREEYAAMTLKGLEDAVAEYRKRIEAKRM</sequence>
<dbReference type="Gene3D" id="3.30.530.20">
    <property type="match status" value="1"/>
</dbReference>
<accession>A0ABU3QB15</accession>
<reference evidence="1 2" key="1">
    <citation type="submission" date="2023-05" db="EMBL/GenBank/DDBJ databases">
        <authorList>
            <person name="Guo Y."/>
        </authorList>
    </citation>
    <scope>NUCLEOTIDE SEQUENCE [LARGE SCALE GENOMIC DNA]</scope>
    <source>
        <strain evidence="1 2">GR2756</strain>
    </source>
</reference>
<dbReference type="InterPro" id="IPR019587">
    <property type="entry name" value="Polyketide_cyclase/dehydratase"/>
</dbReference>
<protein>
    <submittedName>
        <fullName evidence="1">SRPBCC family protein</fullName>
    </submittedName>
</protein>
<gene>
    <name evidence="1" type="ORF">RQX22_16690</name>
</gene>
<proteinExistence type="predicted"/>
<dbReference type="Proteomes" id="UP001259572">
    <property type="component" value="Unassembled WGS sequence"/>
</dbReference>
<dbReference type="Pfam" id="PF10604">
    <property type="entry name" value="Polyketide_cyc2"/>
    <property type="match status" value="1"/>
</dbReference>
<name>A0ABU3QB15_9SPHN</name>
<dbReference type="SUPFAM" id="SSF55961">
    <property type="entry name" value="Bet v1-like"/>
    <property type="match status" value="1"/>
</dbReference>